<dbReference type="EMBL" id="CP002868">
    <property type="protein sequence ID" value="AEJ20551.1"/>
    <property type="molecule type" value="Genomic_DNA"/>
</dbReference>
<accession>F8F4A4</accession>
<keyword evidence="2" id="KW-1185">Reference proteome</keyword>
<dbReference type="HOGENOM" id="CLU_2829999_0_0_12"/>
<organism evidence="1 2">
    <name type="scientific">Gracilinema caldarium (strain ATCC 51460 / DSM 7334 / H1)</name>
    <name type="common">Treponema caldarium</name>
    <dbReference type="NCBI Taxonomy" id="744872"/>
    <lineage>
        <taxon>Bacteria</taxon>
        <taxon>Pseudomonadati</taxon>
        <taxon>Spirochaetota</taxon>
        <taxon>Spirochaetia</taxon>
        <taxon>Spirochaetales</taxon>
        <taxon>Breznakiellaceae</taxon>
        <taxon>Gracilinema</taxon>
    </lineage>
</organism>
<reference evidence="2" key="1">
    <citation type="journal article" date="2013" name="Stand. Genomic Sci.">
        <title>Genome sequence of the thermophilic fresh-water bacterium Spirochaeta caldaria type strain (H1(T)), reclassification of Spirochaeta caldaria, Spirochaeta stenostrepta, and Spirochaeta zuelzerae in the genus Treponema as Treponema caldaria comb. nov., Treponema stenostrepta comb. nov., and Treponema zuelzerae comb. nov., and emendation of the genus Treponema.</title>
        <authorList>
            <person name="Abt B."/>
            <person name="Goker M."/>
            <person name="Scheuner C."/>
            <person name="Han C."/>
            <person name="Lu M."/>
            <person name="Misra M."/>
            <person name="Lapidus A."/>
            <person name="Nolan M."/>
            <person name="Lucas S."/>
            <person name="Hammon N."/>
            <person name="Deshpande S."/>
            <person name="Cheng J.F."/>
            <person name="Tapia R."/>
            <person name="Goodwin L.A."/>
            <person name="Pitluck S."/>
            <person name="Liolios K."/>
            <person name="Pagani I."/>
            <person name="Ivanova N."/>
            <person name="Mavromatis K."/>
            <person name="Mikhailova N."/>
            <person name="Huntemann M."/>
            <person name="Pati A."/>
            <person name="Chen A."/>
            <person name="Palaniappan K."/>
            <person name="Land M."/>
            <person name="Hauser L."/>
            <person name="Jeffries C.D."/>
            <person name="Rohde M."/>
            <person name="Spring S."/>
            <person name="Gronow S."/>
            <person name="Detter J.C."/>
            <person name="Bristow J."/>
            <person name="Eisen J.A."/>
            <person name="Markowitz V."/>
            <person name="Hugenholtz P."/>
            <person name="Kyrpides N.C."/>
            <person name="Woyke T."/>
            <person name="Klenk H.P."/>
        </authorList>
    </citation>
    <scope>NUCLEOTIDE SEQUENCE</scope>
    <source>
        <strain evidence="2">ATCC 51460 / DSM 7334 / H1</strain>
    </source>
</reference>
<dbReference type="Proteomes" id="UP000000503">
    <property type="component" value="Chromosome"/>
</dbReference>
<dbReference type="KEGG" id="scd:Spica_2443"/>
<dbReference type="AlphaFoldDB" id="F8F4A4"/>
<dbReference type="RefSeq" id="WP_013969832.1">
    <property type="nucleotide sequence ID" value="NC_015732.1"/>
</dbReference>
<evidence type="ECO:0000313" key="2">
    <source>
        <dbReference type="Proteomes" id="UP000000503"/>
    </source>
</evidence>
<proteinExistence type="predicted"/>
<name>F8F4A4_GRAC1</name>
<sequence>MHEVPWAREQSGFLQVYRVGVDETRQREQIEVKDLNKIIISWFKNPENLTIKTGYAYRLLTGSLVS</sequence>
<evidence type="ECO:0000313" key="1">
    <source>
        <dbReference type="EMBL" id="AEJ20551.1"/>
    </source>
</evidence>
<gene>
    <name evidence="1" type="ordered locus">Spica_2443</name>
</gene>
<protein>
    <submittedName>
        <fullName evidence="1">Uncharacterized protein</fullName>
    </submittedName>
</protein>